<accession>I7L9Q9</accession>
<evidence type="ECO:0000313" key="3">
    <source>
        <dbReference type="Proteomes" id="UP000009320"/>
    </source>
</evidence>
<dbReference type="EMBL" id="CAKE01000004">
    <property type="protein sequence ID" value="CCI81604.1"/>
    <property type="molecule type" value="Genomic_DNA"/>
</dbReference>
<keyword evidence="1" id="KW-0812">Transmembrane</keyword>
<name>I7L9Q9_9LACO</name>
<feature type="transmembrane region" description="Helical" evidence="1">
    <location>
        <begin position="35"/>
        <end position="55"/>
    </location>
</feature>
<dbReference type="AlphaFoldDB" id="I7L9Q9"/>
<feature type="transmembrane region" description="Helical" evidence="1">
    <location>
        <begin position="6"/>
        <end position="28"/>
    </location>
</feature>
<comment type="caution">
    <text evidence="2">The sequence shown here is derived from an EMBL/GenBank/DDBJ whole genome shotgun (WGS) entry which is preliminary data.</text>
</comment>
<gene>
    <name evidence="2" type="ORF">BN55_09360</name>
</gene>
<reference evidence="2 3" key="1">
    <citation type="submission" date="2012-06" db="EMBL/GenBank/DDBJ databases">
        <title>Draft Genome Sequence of Lactobacillus hominis Strain CRBIP 24.179T, isolated from human intestine.</title>
        <authorList>
            <person name="Cousin S."/>
            <person name="Ma L."/>
            <person name="Bizet C."/>
            <person name="Loux V."/>
            <person name="Bouchier C."/>
            <person name="Clermont D."/>
            <person name="Creno S."/>
        </authorList>
    </citation>
    <scope>NUCLEOTIDE SEQUENCE [LARGE SCALE GENOMIC DNA]</scope>
    <source>
        <strain evidence="3">CRBIP 24.179T</strain>
    </source>
</reference>
<keyword evidence="3" id="KW-1185">Reference proteome</keyword>
<evidence type="ECO:0000313" key="2">
    <source>
        <dbReference type="EMBL" id="CCI81604.1"/>
    </source>
</evidence>
<sequence length="80" mass="9027">MFVQLIRHLFFGLASNSIMSSALGWAFFIQKGRTYVLTSTLTAIWPFTVAIFNIWAIFYAIRIGLTAIVCLLKLINGILK</sequence>
<organism evidence="2 3">
    <name type="scientific">Lactobacillus hominis DSM 23910 = CRBIP 24.179</name>
    <dbReference type="NCBI Taxonomy" id="1423758"/>
    <lineage>
        <taxon>Bacteria</taxon>
        <taxon>Bacillati</taxon>
        <taxon>Bacillota</taxon>
        <taxon>Bacilli</taxon>
        <taxon>Lactobacillales</taxon>
        <taxon>Lactobacillaceae</taxon>
        <taxon>Lactobacillus</taxon>
    </lineage>
</organism>
<proteinExistence type="predicted"/>
<keyword evidence="1" id="KW-1133">Transmembrane helix</keyword>
<dbReference type="Proteomes" id="UP000009320">
    <property type="component" value="Unassembled WGS sequence"/>
</dbReference>
<evidence type="ECO:0000256" key="1">
    <source>
        <dbReference type="SAM" id="Phobius"/>
    </source>
</evidence>
<keyword evidence="1" id="KW-0472">Membrane</keyword>
<protein>
    <submittedName>
        <fullName evidence="2">Uncharacterized protein</fullName>
    </submittedName>
</protein>